<dbReference type="PANTHER" id="PTHR13947:SF37">
    <property type="entry name" value="LD18367P"/>
    <property type="match status" value="1"/>
</dbReference>
<sequence>MSTTLNPPGVVQPQPQIQQKPEEPTIRGLLPKDEDMIRMLVGQGVMEGLARANRRVYTHPLLLSLWILIGALLDYQFSYLPSPDIPLSTIYPLVGPALVALPILGVVEYLHRPIFTKLLRTTIGAPDLVSPSRYYSQQTNNVFPRTQATNRKTSTNHEKESHDNSRIVRNGIKSEVGESVKGGSWVFIHKSEIVGCIMLDDKYPGQSLGTVLGEDDGILGEKGILDQVLLSSDKDQKSKSSGKSGKSDMAALRRSSKQGVEESEMEGRVVQIRHLDVDLPFRRHKIGTELLAHSLDQVFGFDQTDSSSTEGRDTKKDKEISKKKDVESEMMVIVFTNPFTPGGEKFWRKAGFRPLSDIQTEGWERSEKVGLFGWRGRWMGLKRVEWEERRKTIFDKRST</sequence>
<comment type="caution">
    <text evidence="4">The sequence shown here is derived from an EMBL/GenBank/DDBJ whole genome shotgun (WGS) entry which is preliminary data.</text>
</comment>
<evidence type="ECO:0000256" key="3">
    <source>
        <dbReference type="SAM" id="Phobius"/>
    </source>
</evidence>
<evidence type="ECO:0000313" key="5">
    <source>
        <dbReference type="Proteomes" id="UP000289152"/>
    </source>
</evidence>
<dbReference type="OrthoDB" id="2564232at2759"/>
<proteinExistence type="predicted"/>
<dbReference type="GO" id="GO:0008080">
    <property type="term" value="F:N-acetyltransferase activity"/>
    <property type="evidence" value="ECO:0007669"/>
    <property type="project" value="InterPro"/>
</dbReference>
<dbReference type="InterPro" id="IPR050769">
    <property type="entry name" value="NAT_camello-type"/>
</dbReference>
<feature type="region of interest" description="Disordered" evidence="2">
    <location>
        <begin position="144"/>
        <end position="165"/>
    </location>
</feature>
<feature type="region of interest" description="Disordered" evidence="2">
    <location>
        <begin position="230"/>
        <end position="265"/>
    </location>
</feature>
<dbReference type="Proteomes" id="UP000289152">
    <property type="component" value="Unassembled WGS sequence"/>
</dbReference>
<dbReference type="PANTHER" id="PTHR13947">
    <property type="entry name" value="GNAT FAMILY N-ACETYLTRANSFERASE"/>
    <property type="match status" value="1"/>
</dbReference>
<feature type="region of interest" description="Disordered" evidence="2">
    <location>
        <begin position="302"/>
        <end position="322"/>
    </location>
</feature>
<organism evidence="4 5">
    <name type="scientific">Tremella mesenterica</name>
    <name type="common">Jelly fungus</name>
    <dbReference type="NCBI Taxonomy" id="5217"/>
    <lineage>
        <taxon>Eukaryota</taxon>
        <taxon>Fungi</taxon>
        <taxon>Dikarya</taxon>
        <taxon>Basidiomycota</taxon>
        <taxon>Agaricomycotina</taxon>
        <taxon>Tremellomycetes</taxon>
        <taxon>Tremellales</taxon>
        <taxon>Tremellaceae</taxon>
        <taxon>Tremella</taxon>
    </lineage>
</organism>
<feature type="compositionally biased region" description="Basic and acidic residues" evidence="2">
    <location>
        <begin position="155"/>
        <end position="165"/>
    </location>
</feature>
<keyword evidence="3" id="KW-1133">Transmembrane helix</keyword>
<dbReference type="AlphaFoldDB" id="A0A4Q1BUK4"/>
<feature type="compositionally biased region" description="Polar residues" evidence="2">
    <location>
        <begin position="144"/>
        <end position="153"/>
    </location>
</feature>
<feature type="compositionally biased region" description="Low complexity" evidence="2">
    <location>
        <begin position="239"/>
        <end position="248"/>
    </location>
</feature>
<keyword evidence="3" id="KW-0472">Membrane</keyword>
<feature type="transmembrane region" description="Helical" evidence="3">
    <location>
        <begin position="56"/>
        <end position="77"/>
    </location>
</feature>
<protein>
    <recommendedName>
        <fullName evidence="6">N-acetyltransferase domain-containing protein</fullName>
    </recommendedName>
</protein>
<keyword evidence="5" id="KW-1185">Reference proteome</keyword>
<feature type="transmembrane region" description="Helical" evidence="3">
    <location>
        <begin position="89"/>
        <end position="110"/>
    </location>
</feature>
<feature type="compositionally biased region" description="Basic and acidic residues" evidence="2">
    <location>
        <begin position="310"/>
        <end position="322"/>
    </location>
</feature>
<accession>A0A4Q1BUK4</accession>
<keyword evidence="1" id="KW-0808">Transferase</keyword>
<keyword evidence="3" id="KW-0812">Transmembrane</keyword>
<dbReference type="Gene3D" id="3.40.630.30">
    <property type="match status" value="1"/>
</dbReference>
<evidence type="ECO:0000256" key="2">
    <source>
        <dbReference type="SAM" id="MobiDB-lite"/>
    </source>
</evidence>
<dbReference type="SUPFAM" id="SSF55729">
    <property type="entry name" value="Acyl-CoA N-acyltransferases (Nat)"/>
    <property type="match status" value="1"/>
</dbReference>
<name>A0A4Q1BUK4_TREME</name>
<gene>
    <name evidence="4" type="ORF">M231_00803</name>
</gene>
<evidence type="ECO:0000256" key="1">
    <source>
        <dbReference type="ARBA" id="ARBA00022679"/>
    </source>
</evidence>
<dbReference type="InterPro" id="IPR016181">
    <property type="entry name" value="Acyl_CoA_acyltransferase"/>
</dbReference>
<dbReference type="EMBL" id="SDIL01000005">
    <property type="protein sequence ID" value="RXK41804.1"/>
    <property type="molecule type" value="Genomic_DNA"/>
</dbReference>
<dbReference type="InParanoid" id="A0A4Q1BUK4"/>
<dbReference type="VEuPathDB" id="FungiDB:TREMEDRAFT_27301"/>
<reference evidence="4 5" key="1">
    <citation type="submission" date="2016-06" db="EMBL/GenBank/DDBJ databases">
        <title>Evolution of pathogenesis and genome organization in the Tremellales.</title>
        <authorList>
            <person name="Cuomo C."/>
            <person name="Litvintseva A."/>
            <person name="Heitman J."/>
            <person name="Chen Y."/>
            <person name="Sun S."/>
            <person name="Springer D."/>
            <person name="Dromer F."/>
            <person name="Young S."/>
            <person name="Zeng Q."/>
            <person name="Chapman S."/>
            <person name="Gujja S."/>
            <person name="Saif S."/>
            <person name="Birren B."/>
        </authorList>
    </citation>
    <scope>NUCLEOTIDE SEQUENCE [LARGE SCALE GENOMIC DNA]</scope>
    <source>
        <strain evidence="4 5">ATCC 28783</strain>
    </source>
</reference>
<evidence type="ECO:0008006" key="6">
    <source>
        <dbReference type="Google" id="ProtNLM"/>
    </source>
</evidence>
<evidence type="ECO:0000313" key="4">
    <source>
        <dbReference type="EMBL" id="RXK41804.1"/>
    </source>
</evidence>